<dbReference type="OrthoDB" id="7870971at2"/>
<reference evidence="1 2" key="1">
    <citation type="submission" date="2016-11" db="EMBL/GenBank/DDBJ databases">
        <authorList>
            <person name="Varghese N."/>
            <person name="Submissions S."/>
        </authorList>
    </citation>
    <scope>NUCLEOTIDE SEQUENCE [LARGE SCALE GENOMIC DNA]</scope>
    <source>
        <strain evidence="1 2">DSM 29620</strain>
    </source>
</reference>
<keyword evidence="2" id="KW-1185">Reference proteome</keyword>
<evidence type="ECO:0000313" key="1">
    <source>
        <dbReference type="EMBL" id="SHK53799.1"/>
    </source>
</evidence>
<keyword evidence="1" id="KW-0966">Cell projection</keyword>
<dbReference type="Proteomes" id="UP000324252">
    <property type="component" value="Unassembled WGS sequence"/>
</dbReference>
<dbReference type="EMBL" id="FQZZ01000006">
    <property type="protein sequence ID" value="SHK53799.1"/>
    <property type="molecule type" value="Genomic_DNA"/>
</dbReference>
<accession>A0A1H0EER7</accession>
<dbReference type="RefSeq" id="WP_149787304.1">
    <property type="nucleotide sequence ID" value="NZ_FNIO01000002.1"/>
</dbReference>
<name>A0A1H0EER7_9RHOB</name>
<dbReference type="AlphaFoldDB" id="A0A1H0EER7"/>
<organism evidence="1 2">
    <name type="scientific">Lutimaribacter pacificus</name>
    <dbReference type="NCBI Taxonomy" id="391948"/>
    <lineage>
        <taxon>Bacteria</taxon>
        <taxon>Pseudomonadati</taxon>
        <taxon>Pseudomonadota</taxon>
        <taxon>Alphaproteobacteria</taxon>
        <taxon>Rhodobacterales</taxon>
        <taxon>Roseobacteraceae</taxon>
        <taxon>Lutimaribacter</taxon>
    </lineage>
</organism>
<sequence length="196" mass="21398">MSLHNLLEDFGDFDTGPLVLSGQALEDHRLNAFERGYQAGWDDATKAHSQEQSHIGAELARNLQDLSFTYHEVQAALLHNLDPLFDALLNTFLPTMAADALTPRIVEELTGLAREIGGGPIVLSVAPSQAGRVASLLPEESGLSVSVQPDGTLGEGQAFLRLGDRERMIDLDQTLEDIRQRVSAFLETAQEDRKHG</sequence>
<proteinExistence type="predicted"/>
<keyword evidence="1" id="KW-0282">Flagellum</keyword>
<gene>
    <name evidence="1" type="ORF">SAMN05444142_106106</name>
</gene>
<protein>
    <submittedName>
        <fullName evidence="1">Flagellar assembly protein FliH</fullName>
    </submittedName>
</protein>
<evidence type="ECO:0000313" key="2">
    <source>
        <dbReference type="Proteomes" id="UP000324252"/>
    </source>
</evidence>
<keyword evidence="1" id="KW-0969">Cilium</keyword>